<feature type="transmembrane region" description="Helical" evidence="6">
    <location>
        <begin position="20"/>
        <end position="44"/>
    </location>
</feature>
<keyword evidence="9" id="KW-1185">Reference proteome</keyword>
<proteinExistence type="inferred from homology"/>
<feature type="transmembrane region" description="Helical" evidence="6">
    <location>
        <begin position="212"/>
        <end position="231"/>
    </location>
</feature>
<dbReference type="PANTHER" id="PTHR33048">
    <property type="entry name" value="PTH11-LIKE INTEGRAL MEMBRANE PROTEIN (AFU_ORTHOLOGUE AFUA_5G11245)"/>
    <property type="match status" value="1"/>
</dbReference>
<dbReference type="Proteomes" id="UP000664169">
    <property type="component" value="Unassembled WGS sequence"/>
</dbReference>
<sequence>MSLTPDELQYQIDHIHDDRRTAVIIGSVTCAVTAYGFVIMRFCANKKAARTLKADDWAILVALLFATGQYIDVSIGILWGSARHSIISTEPEHYGKNLIAAEVIYVWAIAAVKLSILLLWNRLFTSKGIQIAIWLTGALVITMTISAMLIVVLQCIPLEHLWNPAMPATCVSMSICATVFGVVNILSDIFIILLPVRKLLKLRLERGEKLQLFSLFMTGGLVTIISTARMFYTMELGDDDDVAWNYVDVGIWSSAEISAAIVSACLPTLRPLFSRSKIGTMSTKSASSISNLTITIPMYK</sequence>
<dbReference type="EMBL" id="CAJPDQ010000010">
    <property type="protein sequence ID" value="CAF9915291.1"/>
    <property type="molecule type" value="Genomic_DNA"/>
</dbReference>
<evidence type="ECO:0000256" key="4">
    <source>
        <dbReference type="ARBA" id="ARBA00023136"/>
    </source>
</evidence>
<comment type="subcellular location">
    <subcellularLocation>
        <location evidence="1">Membrane</location>
        <topology evidence="1">Multi-pass membrane protein</topology>
    </subcellularLocation>
</comment>
<dbReference type="PANTHER" id="PTHR33048:SF47">
    <property type="entry name" value="INTEGRAL MEMBRANE PROTEIN-RELATED"/>
    <property type="match status" value="1"/>
</dbReference>
<feature type="transmembrane region" description="Helical" evidence="6">
    <location>
        <begin position="132"/>
        <end position="153"/>
    </location>
</feature>
<evidence type="ECO:0000256" key="2">
    <source>
        <dbReference type="ARBA" id="ARBA00022692"/>
    </source>
</evidence>
<gene>
    <name evidence="8" type="ORF">GOMPHAMPRED_000680</name>
</gene>
<evidence type="ECO:0000313" key="8">
    <source>
        <dbReference type="EMBL" id="CAF9915291.1"/>
    </source>
</evidence>
<evidence type="ECO:0000256" key="6">
    <source>
        <dbReference type="SAM" id="Phobius"/>
    </source>
</evidence>
<organism evidence="8 9">
    <name type="scientific">Gomphillus americanus</name>
    <dbReference type="NCBI Taxonomy" id="1940652"/>
    <lineage>
        <taxon>Eukaryota</taxon>
        <taxon>Fungi</taxon>
        <taxon>Dikarya</taxon>
        <taxon>Ascomycota</taxon>
        <taxon>Pezizomycotina</taxon>
        <taxon>Lecanoromycetes</taxon>
        <taxon>OSLEUM clade</taxon>
        <taxon>Ostropomycetidae</taxon>
        <taxon>Ostropales</taxon>
        <taxon>Graphidaceae</taxon>
        <taxon>Gomphilloideae</taxon>
        <taxon>Gomphillus</taxon>
    </lineage>
</organism>
<dbReference type="OrthoDB" id="10017208at2759"/>
<keyword evidence="2 6" id="KW-0812">Transmembrane</keyword>
<feature type="transmembrane region" description="Helical" evidence="6">
    <location>
        <begin position="165"/>
        <end position="191"/>
    </location>
</feature>
<comment type="caution">
    <text evidence="8">The sequence shown here is derived from an EMBL/GenBank/DDBJ whole genome shotgun (WGS) entry which is preliminary data.</text>
</comment>
<feature type="domain" description="Rhodopsin" evidence="7">
    <location>
        <begin position="40"/>
        <end position="275"/>
    </location>
</feature>
<feature type="transmembrane region" description="Helical" evidence="6">
    <location>
        <begin position="251"/>
        <end position="273"/>
    </location>
</feature>
<dbReference type="Pfam" id="PF20684">
    <property type="entry name" value="Fung_rhodopsin"/>
    <property type="match status" value="1"/>
</dbReference>
<dbReference type="InterPro" id="IPR052337">
    <property type="entry name" value="SAT4-like"/>
</dbReference>
<dbReference type="GO" id="GO:0016020">
    <property type="term" value="C:membrane"/>
    <property type="evidence" value="ECO:0007669"/>
    <property type="project" value="UniProtKB-SubCell"/>
</dbReference>
<dbReference type="InterPro" id="IPR049326">
    <property type="entry name" value="Rhodopsin_dom_fungi"/>
</dbReference>
<keyword evidence="4 6" id="KW-0472">Membrane</keyword>
<reference evidence="8" key="1">
    <citation type="submission" date="2021-03" db="EMBL/GenBank/DDBJ databases">
        <authorList>
            <person name="Tagirdzhanova G."/>
        </authorList>
    </citation>
    <scope>NUCLEOTIDE SEQUENCE</scope>
</reference>
<evidence type="ECO:0000256" key="3">
    <source>
        <dbReference type="ARBA" id="ARBA00022989"/>
    </source>
</evidence>
<evidence type="ECO:0000313" key="9">
    <source>
        <dbReference type="Proteomes" id="UP000664169"/>
    </source>
</evidence>
<comment type="similarity">
    <text evidence="5">Belongs to the SAT4 family.</text>
</comment>
<evidence type="ECO:0000256" key="1">
    <source>
        <dbReference type="ARBA" id="ARBA00004141"/>
    </source>
</evidence>
<feature type="transmembrane region" description="Helical" evidence="6">
    <location>
        <begin position="99"/>
        <end position="120"/>
    </location>
</feature>
<keyword evidence="3 6" id="KW-1133">Transmembrane helix</keyword>
<protein>
    <recommendedName>
        <fullName evidence="7">Rhodopsin domain-containing protein</fullName>
    </recommendedName>
</protein>
<feature type="transmembrane region" description="Helical" evidence="6">
    <location>
        <begin position="56"/>
        <end position="79"/>
    </location>
</feature>
<name>A0A8H3F6P3_9LECA</name>
<evidence type="ECO:0000256" key="5">
    <source>
        <dbReference type="ARBA" id="ARBA00038359"/>
    </source>
</evidence>
<accession>A0A8H3F6P3</accession>
<evidence type="ECO:0000259" key="7">
    <source>
        <dbReference type="Pfam" id="PF20684"/>
    </source>
</evidence>
<dbReference type="AlphaFoldDB" id="A0A8H3F6P3"/>